<dbReference type="GO" id="GO:0009307">
    <property type="term" value="P:DNA restriction-modification system"/>
    <property type="evidence" value="ECO:0007669"/>
    <property type="project" value="InterPro"/>
</dbReference>
<keyword evidence="3" id="KW-0378">Hydrolase</keyword>
<protein>
    <submittedName>
        <fullName evidence="3">Restriction endonuclease</fullName>
    </submittedName>
</protein>
<keyword evidence="3" id="KW-0540">Nuclease</keyword>
<keyword evidence="3" id="KW-0255">Endonuclease</keyword>
<dbReference type="GO" id="GO:0004519">
    <property type="term" value="F:endonuclease activity"/>
    <property type="evidence" value="ECO:0007669"/>
    <property type="project" value="UniProtKB-KW"/>
</dbReference>
<dbReference type="GO" id="GO:0003677">
    <property type="term" value="F:DNA binding"/>
    <property type="evidence" value="ECO:0007669"/>
    <property type="project" value="InterPro"/>
</dbReference>
<evidence type="ECO:0000313" key="3">
    <source>
        <dbReference type="EMBL" id="HIS37712.1"/>
    </source>
</evidence>
<dbReference type="Pfam" id="PF04471">
    <property type="entry name" value="Mrr_cat"/>
    <property type="match status" value="1"/>
</dbReference>
<name>A0A9D1JP53_9BACT</name>
<dbReference type="Pfam" id="PF20720">
    <property type="entry name" value="nSTAND3"/>
    <property type="match status" value="1"/>
</dbReference>
<reference evidence="3" key="2">
    <citation type="journal article" date="2021" name="PeerJ">
        <title>Extensive microbial diversity within the chicken gut microbiome revealed by metagenomics and culture.</title>
        <authorList>
            <person name="Gilroy R."/>
            <person name="Ravi A."/>
            <person name="Getino M."/>
            <person name="Pursley I."/>
            <person name="Horton D.L."/>
            <person name="Alikhan N.F."/>
            <person name="Baker D."/>
            <person name="Gharbi K."/>
            <person name="Hall N."/>
            <person name="Watson M."/>
            <person name="Adriaenssens E.M."/>
            <person name="Foster-Nyarko E."/>
            <person name="Jarju S."/>
            <person name="Secka A."/>
            <person name="Antonio M."/>
            <person name="Oren A."/>
            <person name="Chaudhuri R.R."/>
            <person name="La Ragione R."/>
            <person name="Hildebrand F."/>
            <person name="Pallen M.J."/>
        </authorList>
    </citation>
    <scope>NUCLEOTIDE SEQUENCE</scope>
    <source>
        <strain evidence="3">6276</strain>
    </source>
</reference>
<dbReference type="EMBL" id="DVIU01000285">
    <property type="protein sequence ID" value="HIS37712.1"/>
    <property type="molecule type" value="Genomic_DNA"/>
</dbReference>
<proteinExistence type="predicted"/>
<feature type="domain" description="Novel STAND NTPase 3" evidence="2">
    <location>
        <begin position="173"/>
        <end position="335"/>
    </location>
</feature>
<dbReference type="InterPro" id="IPR049050">
    <property type="entry name" value="nSTAND3"/>
</dbReference>
<accession>A0A9D1JP53</accession>
<organism evidence="3 4">
    <name type="scientific">Candidatus Scatousia excrementigallinarum</name>
    <dbReference type="NCBI Taxonomy" id="2840935"/>
    <lineage>
        <taxon>Bacteria</taxon>
        <taxon>Candidatus Scatousia</taxon>
    </lineage>
</organism>
<dbReference type="CDD" id="cd01983">
    <property type="entry name" value="SIMIBI"/>
    <property type="match status" value="1"/>
</dbReference>
<dbReference type="SUPFAM" id="SSF52540">
    <property type="entry name" value="P-loop containing nucleoside triphosphate hydrolases"/>
    <property type="match status" value="1"/>
</dbReference>
<evidence type="ECO:0000259" key="2">
    <source>
        <dbReference type="Pfam" id="PF20720"/>
    </source>
</evidence>
<dbReference type="InterPro" id="IPR007560">
    <property type="entry name" value="Restrct_endonuc_IV_Mrr"/>
</dbReference>
<dbReference type="Proteomes" id="UP000823928">
    <property type="component" value="Unassembled WGS sequence"/>
</dbReference>
<dbReference type="AlphaFoldDB" id="A0A9D1JP53"/>
<feature type="domain" description="Restriction endonuclease type IV Mrr" evidence="1">
    <location>
        <begin position="6"/>
        <end position="75"/>
    </location>
</feature>
<reference evidence="3" key="1">
    <citation type="submission" date="2020-10" db="EMBL/GenBank/DDBJ databases">
        <authorList>
            <person name="Gilroy R."/>
        </authorList>
    </citation>
    <scope>NUCLEOTIDE SEQUENCE</scope>
    <source>
        <strain evidence="3">6276</strain>
    </source>
</reference>
<gene>
    <name evidence="3" type="ORF">IAC10_13990</name>
</gene>
<comment type="caution">
    <text evidence="3">The sequence shown here is derived from an EMBL/GenBank/DDBJ whole genome shotgun (WGS) entry which is preliminary data.</text>
</comment>
<evidence type="ECO:0000313" key="4">
    <source>
        <dbReference type="Proteomes" id="UP000823928"/>
    </source>
</evidence>
<evidence type="ECO:0000259" key="1">
    <source>
        <dbReference type="Pfam" id="PF04471"/>
    </source>
</evidence>
<dbReference type="InterPro" id="IPR027417">
    <property type="entry name" value="P-loop_NTPase"/>
</dbReference>
<sequence>MLNYSNLSDIEFEWLCCDIMQKKLGRKLRIFGKGKDGGIDLTDNILHKNIIVQVKHYINSASSTLINALKRELEKVNKFRPKQYYICCSKNLTPQNVADIYNMFKSYMSSDANIITLNEIEEFLTNKENEDILLKHYKLWLDSTGILEIIGNRSIFIDCEVLLSNIHNDQKFFVETSAFKKCLACLSKNKVLFITGNPGVGKTITSKMLVMYYAAKGYIVRYTSNSSDLKELKKSLTIRPEINEVILVDDCLGQAYFEMKKSQNEELISLIKFVNLSKNKLLILNSRVTIFQEAKEQKPELVKSLENEEYKVFFIDMNTISNIEKAKILYNHLYFNKISLDYFNEIKKDKRYFKIILHKNFNPRIIEFITNSHRTSNISVKEYFTFIINQLNNPKEIWKDEYERRLQKVDRLFLTTLYSLTDKEVEIQLLRDCFEKIIFPDKNIDKTINQFEAAQIRLLNGFIKIIDKKDTKMISMVNPSINDYFNYRLRENKSERKELLAHILHIWQFNRLVTKEEFGNEAIQLIYGNQLKSLIFETNKQRNAFVVYAISVGKICDCGFCEDVYRYLTDITDLIVQQIVTVKFYFILNGLFSDDLYDFYNIHNFIFKGNGLEQMLFGHDIEDTVEIINIIYNKITNEFEKEEFIEKATEALKTAIMIYCDDFVDVSELDIDINSIINRCYTEYGDVNERLAEDRLLEKAIDEILNKIDYELSLLPDVIKITEDFISNLNISVSGIDEAIYENMRPENDIEEDYYFELYDKENEDENEKINNIFDRF</sequence>
<dbReference type="Gene3D" id="3.40.50.300">
    <property type="entry name" value="P-loop containing nucleotide triphosphate hydrolases"/>
    <property type="match status" value="1"/>
</dbReference>